<proteinExistence type="predicted"/>
<sequence>MPLLFAAERSVVSFRVHAQDADGNQSTQEVIRAVALPHGR</sequence>
<gene>
    <name evidence="1" type="ORF">F4554_004812</name>
</gene>
<dbReference type="EMBL" id="JACBZH010000001">
    <property type="protein sequence ID" value="NYH92174.1"/>
    <property type="molecule type" value="Genomic_DNA"/>
</dbReference>
<dbReference type="Proteomes" id="UP000579605">
    <property type="component" value="Unassembled WGS sequence"/>
</dbReference>
<dbReference type="RefSeq" id="WP_272955906.1">
    <property type="nucleotide sequence ID" value="NZ_BAAARR010000005.1"/>
</dbReference>
<comment type="caution">
    <text evidence="1">The sequence shown here is derived from an EMBL/GenBank/DDBJ whole genome shotgun (WGS) entry which is preliminary data.</text>
</comment>
<keyword evidence="2" id="KW-1185">Reference proteome</keyword>
<organism evidence="1 2">
    <name type="scientific">Actinopolymorpha rutila</name>
    <dbReference type="NCBI Taxonomy" id="446787"/>
    <lineage>
        <taxon>Bacteria</taxon>
        <taxon>Bacillati</taxon>
        <taxon>Actinomycetota</taxon>
        <taxon>Actinomycetes</taxon>
        <taxon>Propionibacteriales</taxon>
        <taxon>Actinopolymorphaceae</taxon>
        <taxon>Actinopolymorpha</taxon>
    </lineage>
</organism>
<reference evidence="1 2" key="1">
    <citation type="submission" date="2020-07" db="EMBL/GenBank/DDBJ databases">
        <title>Sequencing the genomes of 1000 actinobacteria strains.</title>
        <authorList>
            <person name="Klenk H.-P."/>
        </authorList>
    </citation>
    <scope>NUCLEOTIDE SEQUENCE [LARGE SCALE GENOMIC DNA]</scope>
    <source>
        <strain evidence="1 2">DSM 18448</strain>
    </source>
</reference>
<name>A0A852ZGX6_9ACTN</name>
<dbReference type="AlphaFoldDB" id="A0A852ZGX6"/>
<protein>
    <submittedName>
        <fullName evidence="1">Uncharacterized protein</fullName>
    </submittedName>
</protein>
<evidence type="ECO:0000313" key="1">
    <source>
        <dbReference type="EMBL" id="NYH92174.1"/>
    </source>
</evidence>
<evidence type="ECO:0000313" key="2">
    <source>
        <dbReference type="Proteomes" id="UP000579605"/>
    </source>
</evidence>
<accession>A0A852ZGX6</accession>